<dbReference type="RefSeq" id="WP_177720028.1">
    <property type="nucleotide sequence ID" value="NZ_JACRSQ010000007.1"/>
</dbReference>
<keyword evidence="4" id="KW-1003">Cell membrane</keyword>
<dbReference type="Gene3D" id="1.10.10.1230">
    <property type="entry name" value="Penicillin-binding protein, N-terminal non-catalytic domain, head sub-domain"/>
    <property type="match status" value="1"/>
</dbReference>
<evidence type="ECO:0000256" key="6">
    <source>
        <dbReference type="ARBA" id="ARBA00022960"/>
    </source>
</evidence>
<sequence>MRLKNIIRSIGKFVLNRIFLLTVLFMALFLYLGRALYQIQILDADLYKEKIYKNTEDTATIQGVRGNIYDRYGRPLAVNEKAQSLYFQLDTSSDGLNEAYWHLMEILENNGDSLSLDVEFPILYDNDNGFRFTDSYLDPNRKTALGNFLAEVYNTSRKDLTEEQWNASAEEVYWYMRDTTYTVDPSYTTEAALQILAFRHAIFVEKWDGKTSLLIASNISQGTEVSIQEMRGDFPGFTVETVYSRVYPEKELFAHILGYVGRISDKEQLEELQQQGYDEKDLIGKTGLESVYESELRGENGIVNIELDGKTNQRISETVVKEATRGNDLFITIDRDLQEKCYDILYNQIKSLLLDKITGVYVENKTYSLEDIYCAMIDNSFVAIADVETSESSYAANLKALYDSKAEGILETMRDLLLNSDTVTGDYSDEITSYYNVIIEGMRDRKKTLSSAYRDANSKFYVSYSYEGNKTAREFLEYCVQNDYIDREYYNLGKEENMDLILETIVNEEIEYARTNPEFKKTVYTYILKNNQFSDADFMMLLYDLGYLSNEDGSLDQMQNARMSQSSMLANVKQKISNDEITPAQLNLDPCSGSIVITDCNSGEVLAMVSYPSYDNNLVMNSWSYYSKIAEDKSSPLTFRALTETRAPGSTFKMVTALAGLELGYIDEDYTVYDRYQYPNVNSVQKPVCWSRNSHGLVNVVRGLDVSCNYFFYDLGYRLSDPDPLTGAFKDAVGYEKLDTYATMLGLATKTNIELAEATPTVSTLDAVRSAIGQGTHSYTTANINRYTCTLANGGTVYNLYLVDRVQTASGEVLSKTEPVVDNVADVSQENLALVREGMRLVSTDSSKRVLSVLEEQGITTAGKTGTAQESDNRPDHSLFTGFASYENPEIVATIVIPYGGGSTNATPAFRDVIAAYYDLDLSGE</sequence>
<keyword evidence="10" id="KW-0961">Cell wall biogenesis/degradation</keyword>
<comment type="similarity">
    <text evidence="3">Belongs to the transpeptidase family.</text>
</comment>
<comment type="subcellular location">
    <subcellularLocation>
        <location evidence="2">Cell membrane</location>
    </subcellularLocation>
    <subcellularLocation>
        <location evidence="1">Membrane</location>
        <topology evidence="1">Single-pass membrane protein</topology>
    </subcellularLocation>
</comment>
<evidence type="ECO:0000256" key="8">
    <source>
        <dbReference type="ARBA" id="ARBA00022989"/>
    </source>
</evidence>
<comment type="caution">
    <text evidence="13">The sequence shown here is derived from an EMBL/GenBank/DDBJ whole genome shotgun (WGS) entry which is preliminary data.</text>
</comment>
<feature type="domain" description="Penicillin-binding protein transpeptidase" evidence="11">
    <location>
        <begin position="593"/>
        <end position="914"/>
    </location>
</feature>
<accession>A0A926DQ90</accession>
<evidence type="ECO:0000256" key="5">
    <source>
        <dbReference type="ARBA" id="ARBA00022692"/>
    </source>
</evidence>
<dbReference type="GO" id="GO:0071972">
    <property type="term" value="F:peptidoglycan L,D-transpeptidase activity"/>
    <property type="evidence" value="ECO:0007669"/>
    <property type="project" value="TreeGrafter"/>
</dbReference>
<organism evidence="13 14">
    <name type="scientific">Bianquea renquensis</name>
    <dbReference type="NCBI Taxonomy" id="2763661"/>
    <lineage>
        <taxon>Bacteria</taxon>
        <taxon>Bacillati</taxon>
        <taxon>Bacillota</taxon>
        <taxon>Clostridia</taxon>
        <taxon>Eubacteriales</taxon>
        <taxon>Bianqueaceae</taxon>
        <taxon>Bianquea</taxon>
    </lineage>
</organism>
<evidence type="ECO:0000313" key="14">
    <source>
        <dbReference type="Proteomes" id="UP000657006"/>
    </source>
</evidence>
<dbReference type="Proteomes" id="UP000657006">
    <property type="component" value="Unassembled WGS sequence"/>
</dbReference>
<dbReference type="EMBL" id="JACRSQ010000007">
    <property type="protein sequence ID" value="MBC8543203.1"/>
    <property type="molecule type" value="Genomic_DNA"/>
</dbReference>
<dbReference type="InterPro" id="IPR050515">
    <property type="entry name" value="Beta-lactam/transpept"/>
</dbReference>
<evidence type="ECO:0000256" key="4">
    <source>
        <dbReference type="ARBA" id="ARBA00022475"/>
    </source>
</evidence>
<dbReference type="PANTHER" id="PTHR30627">
    <property type="entry name" value="PEPTIDOGLYCAN D,D-TRANSPEPTIDASE"/>
    <property type="match status" value="1"/>
</dbReference>
<proteinExistence type="inferred from homology"/>
<dbReference type="GO" id="GO:0008360">
    <property type="term" value="P:regulation of cell shape"/>
    <property type="evidence" value="ECO:0007669"/>
    <property type="project" value="UniProtKB-KW"/>
</dbReference>
<dbReference type="GO" id="GO:0009252">
    <property type="term" value="P:peptidoglycan biosynthetic process"/>
    <property type="evidence" value="ECO:0007669"/>
    <property type="project" value="UniProtKB-KW"/>
</dbReference>
<keyword evidence="7" id="KW-0573">Peptidoglycan synthesis</keyword>
<dbReference type="InterPro" id="IPR001460">
    <property type="entry name" value="PCN-bd_Tpept"/>
</dbReference>
<evidence type="ECO:0000256" key="10">
    <source>
        <dbReference type="ARBA" id="ARBA00023316"/>
    </source>
</evidence>
<evidence type="ECO:0000259" key="12">
    <source>
        <dbReference type="Pfam" id="PF03717"/>
    </source>
</evidence>
<dbReference type="Gene3D" id="3.40.710.10">
    <property type="entry name" value="DD-peptidase/beta-lactamase superfamily"/>
    <property type="match status" value="1"/>
</dbReference>
<dbReference type="Gene3D" id="3.90.1310.10">
    <property type="entry name" value="Penicillin-binding protein 2a (Domain 2)"/>
    <property type="match status" value="1"/>
</dbReference>
<protein>
    <recommendedName>
        <fullName evidence="15">Penicillin-binding protein</fullName>
    </recommendedName>
</protein>
<evidence type="ECO:0000256" key="1">
    <source>
        <dbReference type="ARBA" id="ARBA00004167"/>
    </source>
</evidence>
<evidence type="ECO:0000313" key="13">
    <source>
        <dbReference type="EMBL" id="MBC8543203.1"/>
    </source>
</evidence>
<dbReference type="GO" id="GO:0005886">
    <property type="term" value="C:plasma membrane"/>
    <property type="evidence" value="ECO:0007669"/>
    <property type="project" value="UniProtKB-SubCell"/>
</dbReference>
<dbReference type="PANTHER" id="PTHR30627:SF2">
    <property type="entry name" value="PEPTIDOGLYCAN D,D-TRANSPEPTIDASE MRDA"/>
    <property type="match status" value="1"/>
</dbReference>
<keyword evidence="14" id="KW-1185">Reference proteome</keyword>
<dbReference type="SUPFAM" id="SSF56519">
    <property type="entry name" value="Penicillin binding protein dimerisation domain"/>
    <property type="match status" value="1"/>
</dbReference>
<keyword evidence="8" id="KW-1133">Transmembrane helix</keyword>
<keyword evidence="9" id="KW-0472">Membrane</keyword>
<dbReference type="GO" id="GO:0071555">
    <property type="term" value="P:cell wall organization"/>
    <property type="evidence" value="ECO:0007669"/>
    <property type="project" value="UniProtKB-KW"/>
</dbReference>
<evidence type="ECO:0000256" key="9">
    <source>
        <dbReference type="ARBA" id="ARBA00023136"/>
    </source>
</evidence>
<evidence type="ECO:0000256" key="2">
    <source>
        <dbReference type="ARBA" id="ARBA00004236"/>
    </source>
</evidence>
<evidence type="ECO:0008006" key="15">
    <source>
        <dbReference type="Google" id="ProtNLM"/>
    </source>
</evidence>
<dbReference type="Pfam" id="PF00905">
    <property type="entry name" value="Transpeptidase"/>
    <property type="match status" value="1"/>
</dbReference>
<evidence type="ECO:0000256" key="7">
    <source>
        <dbReference type="ARBA" id="ARBA00022984"/>
    </source>
</evidence>
<name>A0A926DQ90_9FIRM</name>
<dbReference type="InterPro" id="IPR005311">
    <property type="entry name" value="PBP_dimer"/>
</dbReference>
<keyword evidence="6" id="KW-0133">Cell shape</keyword>
<dbReference type="SUPFAM" id="SSF56601">
    <property type="entry name" value="beta-lactamase/transpeptidase-like"/>
    <property type="match status" value="1"/>
</dbReference>
<dbReference type="Pfam" id="PF03717">
    <property type="entry name" value="PBP_dimer"/>
    <property type="match status" value="1"/>
</dbReference>
<reference evidence="13" key="1">
    <citation type="submission" date="2020-08" db="EMBL/GenBank/DDBJ databases">
        <title>Genome public.</title>
        <authorList>
            <person name="Liu C."/>
            <person name="Sun Q."/>
        </authorList>
    </citation>
    <scope>NUCLEOTIDE SEQUENCE</scope>
    <source>
        <strain evidence="13">NSJ-32</strain>
    </source>
</reference>
<gene>
    <name evidence="13" type="ORF">H8730_06570</name>
</gene>
<dbReference type="InterPro" id="IPR036138">
    <property type="entry name" value="PBP_dimer_sf"/>
</dbReference>
<keyword evidence="5" id="KW-0812">Transmembrane</keyword>
<dbReference type="AlphaFoldDB" id="A0A926DQ90"/>
<feature type="domain" description="Penicillin-binding protein dimerisation" evidence="12">
    <location>
        <begin position="61"/>
        <end position="311"/>
    </location>
</feature>
<evidence type="ECO:0000259" key="11">
    <source>
        <dbReference type="Pfam" id="PF00905"/>
    </source>
</evidence>
<evidence type="ECO:0000256" key="3">
    <source>
        <dbReference type="ARBA" id="ARBA00007171"/>
    </source>
</evidence>
<dbReference type="GO" id="GO:0008658">
    <property type="term" value="F:penicillin binding"/>
    <property type="evidence" value="ECO:0007669"/>
    <property type="project" value="InterPro"/>
</dbReference>
<dbReference type="InterPro" id="IPR012338">
    <property type="entry name" value="Beta-lactam/transpept-like"/>
</dbReference>